<dbReference type="Gene3D" id="3.40.190.150">
    <property type="entry name" value="Bordetella uptake gene, domain 1"/>
    <property type="match status" value="1"/>
</dbReference>
<dbReference type="CDD" id="cd07012">
    <property type="entry name" value="PBP2_Bug_TTT"/>
    <property type="match status" value="1"/>
</dbReference>
<dbReference type="PIRSF" id="PIRSF017082">
    <property type="entry name" value="YflP"/>
    <property type="match status" value="1"/>
</dbReference>
<sequence>MGLTRPCGEISISAGCVIGVVSPPSPTQDAKVETTMTRRRILACALGGLLLAATGAAAQDYPTRPIRFIVGFAAGGGNDLFARLVVAKFQEQTGYTAVVENKAGAGGRISSEYVAKQAPDGYTVLVGATGQMSIASAIYPNLNYNAVTSFIPLNMIASFPLVMTVPANHPAKTVKELVEWAKAHPDKANYGSSSPAFTITTELFKLKTGAPAVAIPFKSSNASVLCVMAGDCLLTIGDGPPAIPLITSGKVRALAVTGSERSPELPDVPSMAEAGYPDVNIKLWSGFFVPAGTPAPIVQKLTADLGRALADPAVQNGLKKMATTPGGPTGDAFKKVIEADIKSFSDVVKAANLKFDE</sequence>
<reference evidence="3 4" key="1">
    <citation type="submission" date="2018-07" db="EMBL/GenBank/DDBJ databases">
        <authorList>
            <person name="Quirk P.G."/>
            <person name="Krulwich T.A."/>
        </authorList>
    </citation>
    <scope>NUCLEOTIDE SEQUENCE [LARGE SCALE GENOMIC DNA]</scope>
    <source>
        <strain evidence="3 4">CC-BB4</strain>
    </source>
</reference>
<name>A0A345ZTY5_9HYPH</name>
<dbReference type="Gene3D" id="3.40.190.10">
    <property type="entry name" value="Periplasmic binding protein-like II"/>
    <property type="match status" value="1"/>
</dbReference>
<evidence type="ECO:0000313" key="3">
    <source>
        <dbReference type="EMBL" id="AXK80382.1"/>
    </source>
</evidence>
<gene>
    <name evidence="3" type="ORF">DW352_07540</name>
</gene>
<protein>
    <submittedName>
        <fullName evidence="3">Tripartite tricarboxylate transporter substrate binding protein</fullName>
    </submittedName>
</protein>
<keyword evidence="2" id="KW-0472">Membrane</keyword>
<organism evidence="3 4">
    <name type="scientific">Pseudolabrys taiwanensis</name>
    <dbReference type="NCBI Taxonomy" id="331696"/>
    <lineage>
        <taxon>Bacteria</taxon>
        <taxon>Pseudomonadati</taxon>
        <taxon>Pseudomonadota</taxon>
        <taxon>Alphaproteobacteria</taxon>
        <taxon>Hyphomicrobiales</taxon>
        <taxon>Xanthobacteraceae</taxon>
        <taxon>Pseudolabrys</taxon>
    </lineage>
</organism>
<comment type="similarity">
    <text evidence="1">Belongs to the UPF0065 (bug) family.</text>
</comment>
<dbReference type="Pfam" id="PF03401">
    <property type="entry name" value="TctC"/>
    <property type="match status" value="1"/>
</dbReference>
<dbReference type="InterPro" id="IPR005064">
    <property type="entry name" value="BUG"/>
</dbReference>
<dbReference type="Proteomes" id="UP000254889">
    <property type="component" value="Chromosome"/>
</dbReference>
<dbReference type="AlphaFoldDB" id="A0A345ZTY5"/>
<accession>A0A345ZTY5</accession>
<keyword evidence="2" id="KW-1133">Transmembrane helix</keyword>
<dbReference type="PANTHER" id="PTHR42928:SF5">
    <property type="entry name" value="BLR1237 PROTEIN"/>
    <property type="match status" value="1"/>
</dbReference>
<dbReference type="InterPro" id="IPR042100">
    <property type="entry name" value="Bug_dom1"/>
</dbReference>
<evidence type="ECO:0000256" key="1">
    <source>
        <dbReference type="ARBA" id="ARBA00006987"/>
    </source>
</evidence>
<dbReference type="KEGG" id="ptaw:DW352_07540"/>
<feature type="transmembrane region" description="Helical" evidence="2">
    <location>
        <begin position="41"/>
        <end position="58"/>
    </location>
</feature>
<dbReference type="SUPFAM" id="SSF53850">
    <property type="entry name" value="Periplasmic binding protein-like II"/>
    <property type="match status" value="1"/>
</dbReference>
<dbReference type="PANTHER" id="PTHR42928">
    <property type="entry name" value="TRICARBOXYLATE-BINDING PROTEIN"/>
    <property type="match status" value="1"/>
</dbReference>
<evidence type="ECO:0000313" key="4">
    <source>
        <dbReference type="Proteomes" id="UP000254889"/>
    </source>
</evidence>
<keyword evidence="2" id="KW-0812">Transmembrane</keyword>
<proteinExistence type="inferred from homology"/>
<keyword evidence="4" id="KW-1185">Reference proteome</keyword>
<evidence type="ECO:0000256" key="2">
    <source>
        <dbReference type="SAM" id="Phobius"/>
    </source>
</evidence>
<dbReference type="OrthoDB" id="9780943at2"/>
<dbReference type="EMBL" id="CP031417">
    <property type="protein sequence ID" value="AXK80382.1"/>
    <property type="molecule type" value="Genomic_DNA"/>
</dbReference>